<dbReference type="GO" id="GO:0046872">
    <property type="term" value="F:metal ion binding"/>
    <property type="evidence" value="ECO:0007669"/>
    <property type="project" value="UniProtKB-KW"/>
</dbReference>
<dbReference type="GO" id="GO:0051539">
    <property type="term" value="F:4 iron, 4 sulfur cluster binding"/>
    <property type="evidence" value="ECO:0007669"/>
    <property type="project" value="UniProtKB-KW"/>
</dbReference>
<evidence type="ECO:0000256" key="6">
    <source>
        <dbReference type="ARBA" id="ARBA00023014"/>
    </source>
</evidence>
<dbReference type="Pfam" id="PF02754">
    <property type="entry name" value="CCG"/>
    <property type="match status" value="1"/>
</dbReference>
<dbReference type="PANTHER" id="PTHR43551">
    <property type="entry name" value="FUMARATE REDUCTASE IRON-SULFUR SUBUNIT"/>
    <property type="match status" value="1"/>
</dbReference>
<evidence type="ECO:0000256" key="2">
    <source>
        <dbReference type="ARBA" id="ARBA00022485"/>
    </source>
</evidence>
<evidence type="ECO:0000256" key="1">
    <source>
        <dbReference type="ARBA" id="ARBA00022448"/>
    </source>
</evidence>
<keyword evidence="2" id="KW-0004">4Fe-4S</keyword>
<dbReference type="EMBL" id="LMXI01000575">
    <property type="protein sequence ID" value="KRT57194.1"/>
    <property type="molecule type" value="Genomic_DNA"/>
</dbReference>
<protein>
    <submittedName>
        <fullName evidence="8">Cysteine-rich domain-containing protein</fullName>
    </submittedName>
</protein>
<evidence type="ECO:0000256" key="5">
    <source>
        <dbReference type="ARBA" id="ARBA00023004"/>
    </source>
</evidence>
<dbReference type="RefSeq" id="WP_267887558.1">
    <property type="nucleotide sequence ID" value="NZ_KQ556902.1"/>
</dbReference>
<evidence type="ECO:0000256" key="3">
    <source>
        <dbReference type="ARBA" id="ARBA00022723"/>
    </source>
</evidence>
<sequence length="252" mass="28228">EAGVSWTLSTTASEAANFGMFIGSYENMRRISLRVREAALELGVKRIVFGECGHAWRVAYSFLNTLAGPFDFLDPNYPVPQHICEFTWDEIQKGTLELNKSENDDMTLTFHDSCNVARASRMGDKPGGQFEIPRNVIKAVCNNYYDMEWDTIHERTYCCGGGGGLLTDDLMEIRVKGALPRMNALRNVMDEKGVTHMAAICAICKSQFTKVLPYYGMDMYQIVSVHQLVSNAIVLNRKTPPEEAPGYGEDDD</sequence>
<keyword evidence="6" id="KW-0411">Iron-sulfur</keyword>
<evidence type="ECO:0000259" key="7">
    <source>
        <dbReference type="Pfam" id="PF02754"/>
    </source>
</evidence>
<dbReference type="GO" id="GO:0016491">
    <property type="term" value="F:oxidoreductase activity"/>
    <property type="evidence" value="ECO:0007669"/>
    <property type="project" value="UniProtKB-ARBA"/>
</dbReference>
<organism evidence="8 9">
    <name type="scientific">endosymbiont of Ridgeia piscesae</name>
    <dbReference type="NCBI Taxonomy" id="54398"/>
    <lineage>
        <taxon>Bacteria</taxon>
        <taxon>Pseudomonadati</taxon>
        <taxon>Pseudomonadota</taxon>
        <taxon>Gammaproteobacteria</taxon>
        <taxon>sulfur-oxidizing symbionts</taxon>
    </lineage>
</organism>
<feature type="non-terminal residue" evidence="8">
    <location>
        <position position="1"/>
    </location>
</feature>
<keyword evidence="4" id="KW-0249">Electron transport</keyword>
<keyword evidence="1" id="KW-0813">Transport</keyword>
<gene>
    <name evidence="8" type="ORF">Ga0076813_11195</name>
</gene>
<comment type="caution">
    <text evidence="8">The sequence shown here is derived from an EMBL/GenBank/DDBJ whole genome shotgun (WGS) entry which is preliminary data.</text>
</comment>
<dbReference type="PATRIC" id="fig|54398.4.peg.1562"/>
<evidence type="ECO:0000313" key="8">
    <source>
        <dbReference type="EMBL" id="KRT57194.1"/>
    </source>
</evidence>
<reference evidence="8 9" key="1">
    <citation type="submission" date="2015-11" db="EMBL/GenBank/DDBJ databases">
        <title>The genome of Candidatus Endoriftia persephone in Ridgeia piscesae and population structure of the North Eastern Pacific vestimentiferan symbionts.</title>
        <authorList>
            <person name="Perez M."/>
            <person name="Juniper K.S."/>
        </authorList>
    </citation>
    <scope>NUCLEOTIDE SEQUENCE [LARGE SCALE GENOMIC DNA]</scope>
    <source>
        <strain evidence="8">Ind10</strain>
    </source>
</reference>
<keyword evidence="3" id="KW-0479">Metal-binding</keyword>
<evidence type="ECO:0000256" key="4">
    <source>
        <dbReference type="ARBA" id="ARBA00022982"/>
    </source>
</evidence>
<accession>A0A0T5Z2R3</accession>
<evidence type="ECO:0000313" key="9">
    <source>
        <dbReference type="Proteomes" id="UP000051276"/>
    </source>
</evidence>
<feature type="domain" description="Cysteine-rich" evidence="7">
    <location>
        <begin position="109"/>
        <end position="208"/>
    </location>
</feature>
<dbReference type="AlphaFoldDB" id="A0A0T5Z2R3"/>
<dbReference type="PANTHER" id="PTHR43551:SF1">
    <property type="entry name" value="HETERODISULFIDE REDUCTASE"/>
    <property type="match status" value="1"/>
</dbReference>
<name>A0A0T5Z2R3_9GAMM</name>
<dbReference type="Proteomes" id="UP000051276">
    <property type="component" value="Unassembled WGS sequence"/>
</dbReference>
<proteinExistence type="predicted"/>
<dbReference type="InterPro" id="IPR004017">
    <property type="entry name" value="Cys_rich_dom"/>
</dbReference>
<keyword evidence="5" id="KW-0408">Iron</keyword>
<dbReference type="STRING" id="54398.Ga0074115_12114"/>